<dbReference type="GO" id="GO:0005634">
    <property type="term" value="C:nucleus"/>
    <property type="evidence" value="ECO:0007669"/>
    <property type="project" value="InterPro"/>
</dbReference>
<dbReference type="FunFam" id="3.40.50.11210:FF:000007">
    <property type="entry name" value="Tuberous sclerosis 2"/>
    <property type="match status" value="1"/>
</dbReference>
<sequence length="1649" mass="182549">MFRRIAFLGRKAGEQRHTEDMSPSPGDDASSHHDSKGSSGLASVFKGLAGAAKLTKSPPAPVQSSGPSISVQIAERPNATPNILRGIPSQHAESFELLKNGSMTQRVAAADALRHTVADYPLSPVLDIWYAAKDLVDPTNPKAVRYAGWELLRECVKHTSSTDLERNEYFQTISAQANPEDFHLQLAALVDLTNHARNLSGFDYDVFPLLSRWLEEAFEAVRAARGAAKKQGSRMKGKALVTGEDRNFTDLFSFITDVIKFNFNVADDDAAEVLIDRLLDICMNTSVEEDLQACIGVMDAIVTFGAIPADKLKSCVHVLCSIHCLVPSLQKDAWHTMSMLCRSHNGHATVRLLLDVLASLPENADKKKEVVREVRGALSVLTKLVSKSSEKGYPAVPYALLVDGLSTVVHATSAWKIHLDILRLTNSLFCDSQGNINSMLADEDWTPVFDVAVTCADAIIASLTKTESPIESLLDLEESDSAESMLARELMKLIRRLESILSDESPAVAQKQDSTPQDHTDTDSQKLEIMQPEQPNTLVQRQDCIIFFTKIHRALPDSGAILVLEYFKKFRCCSPSDPLWETNLSLVLDAFLADRKRSTDVRLRALQAFTEVYDMIELINDQFAPDFIPELVKRLLADVAGETDIVLLQEVVSFAVGVASTASLSLFSYIVDTLREIIGNNRLRSISSSLSLPPEPTSAPHNIKSAANQTPSNVVVRGYVQIFLRVLNYDATKSVRLFRILVSIAESNSSETDARITAMQLLFRLRADWANRIFITSHTETGSLATSLYRTEESLARKAAEEASYAGRISRSETAGSARSSRGISLGHGQVQDRGYPSRSGSGSKMATSTYQPLWIASDTDALPEAPSQAASMVLYCCAPDDAAEADGLPPAEVLETRIWLEVILNLVRQGCDWEVYSFILVHLPSQLSNHAIFRNTTVELQELRRVICEQIKLNNFQEPPSAFGLRRADVAICLFHSLTMILSYHQYFQKPEEDEIVRAFVHGIATWERSAKCCIHALTICCHELPSSTGKALVTILQKMAQIITQPHVAMHILEFLACLSRLPSLYANFREDEYRIVFGICFRYLQYVRGKRQTARMSSISDSSAAGAGEAQSNPNTSDDLPQYVYTLAYHVIVFWFLALKLPDRTNHVGWIARNLFIDVDGSQASDEQAHLTMDFIQRVTYADIDESAADPLFTPDRFGEILKKRWLIGNSIVTIEQATATGWAQITKRQPSGTSSYTIRELFQPPPAHQRPMSESARDGHTGPVNNVLPNHLLVQLLSSMPQGNDLSRPVPLPDDEVVNRAIRMFDHNSTVDGHKVGVIYIGENQTEEKEILSNISGSGDYVEFLNGLGTLTKLNGATFNTQGLDRQYDTDGQYTFCWRDRVTEIVFHVTTQMPTNLDHDPQCTLKKRHIGNDFVNIIFNDSGLPFKFDTFPSEFNFVNIVITPESRASFVATRQRTPKDVAESYYKVRVMSKPGFPEISPASETKIVSLRALPDFIRLLALNASVFSLVWAHREGGEHVSAWRNRLREIKRLRDKYGPKAVVPQGQGGPSPSPPGTALGHGHGNTTALSSTAAQLEAMRSGNTVRDSFSSLRRSSVATFFSASSEQNSHRSSMLSTATTDNTEVMTVNGVDALVDSIDFSKWST</sequence>
<feature type="compositionally biased region" description="Basic and acidic residues" evidence="2">
    <location>
        <begin position="11"/>
        <end position="20"/>
    </location>
</feature>
<protein>
    <recommendedName>
        <fullName evidence="3">Rap-GAP domain-containing protein</fullName>
    </recommendedName>
</protein>
<dbReference type="EMBL" id="JBANMG010000006">
    <property type="protein sequence ID" value="KAK6952330.1"/>
    <property type="molecule type" value="Genomic_DNA"/>
</dbReference>
<name>A0AAX6MI42_9PEZI</name>
<keyword evidence="5" id="KW-1185">Reference proteome</keyword>
<feature type="domain" description="Rap-GAP" evidence="3">
    <location>
        <begin position="1306"/>
        <end position="1537"/>
    </location>
</feature>
<gene>
    <name evidence="4" type="ORF">Daesc_006865</name>
</gene>
<dbReference type="SUPFAM" id="SSF48371">
    <property type="entry name" value="ARM repeat"/>
    <property type="match status" value="1"/>
</dbReference>
<dbReference type="Pfam" id="PF11864">
    <property type="entry name" value="DUF3384"/>
    <property type="match status" value="2"/>
</dbReference>
<reference evidence="4 5" key="1">
    <citation type="journal article" date="2024" name="Front Chem Biol">
        <title>Unveiling the potential of Daldinia eschscholtzii MFLUCC 19-0629 through bioactivity and bioinformatics studies for enhanced sustainable agriculture production.</title>
        <authorList>
            <person name="Brooks S."/>
            <person name="Weaver J.A."/>
            <person name="Klomchit A."/>
            <person name="Alharthi S.A."/>
            <person name="Onlamun T."/>
            <person name="Nurani R."/>
            <person name="Vong T.K."/>
            <person name="Alberti F."/>
            <person name="Greco C."/>
        </authorList>
    </citation>
    <scope>NUCLEOTIDE SEQUENCE [LARGE SCALE GENOMIC DNA]</scope>
    <source>
        <strain evidence="4">MFLUCC 19-0629</strain>
    </source>
</reference>
<comment type="caution">
    <text evidence="4">The sequence shown here is derived from an EMBL/GenBank/DDBJ whole genome shotgun (WGS) entry which is preliminary data.</text>
</comment>
<dbReference type="Proteomes" id="UP001369815">
    <property type="component" value="Unassembled WGS sequence"/>
</dbReference>
<feature type="region of interest" description="Disordered" evidence="2">
    <location>
        <begin position="1"/>
        <end position="40"/>
    </location>
</feature>
<accession>A0AAX6MI42</accession>
<dbReference type="PROSITE" id="PS50085">
    <property type="entry name" value="RAPGAP"/>
    <property type="match status" value="1"/>
</dbReference>
<dbReference type="InterPro" id="IPR018515">
    <property type="entry name" value="Tuberin-type_domain"/>
</dbReference>
<dbReference type="GO" id="GO:0032007">
    <property type="term" value="P:negative regulation of TOR signaling"/>
    <property type="evidence" value="ECO:0007669"/>
    <property type="project" value="TreeGrafter"/>
</dbReference>
<dbReference type="InterPro" id="IPR035974">
    <property type="entry name" value="Rap/Ran-GAP_sf"/>
</dbReference>
<evidence type="ECO:0000313" key="4">
    <source>
        <dbReference type="EMBL" id="KAK6952330.1"/>
    </source>
</evidence>
<feature type="region of interest" description="Disordered" evidence="2">
    <location>
        <begin position="811"/>
        <end position="845"/>
    </location>
</feature>
<dbReference type="GO" id="GO:0005096">
    <property type="term" value="F:GTPase activator activity"/>
    <property type="evidence" value="ECO:0007669"/>
    <property type="project" value="UniProtKB-KW"/>
</dbReference>
<dbReference type="InterPro" id="IPR016024">
    <property type="entry name" value="ARM-type_fold"/>
</dbReference>
<dbReference type="GO" id="GO:0033596">
    <property type="term" value="C:TSC1-TSC2 complex"/>
    <property type="evidence" value="ECO:0007669"/>
    <property type="project" value="TreeGrafter"/>
</dbReference>
<dbReference type="GO" id="GO:0051056">
    <property type="term" value="P:regulation of small GTPase mediated signal transduction"/>
    <property type="evidence" value="ECO:0007669"/>
    <property type="project" value="InterPro"/>
</dbReference>
<dbReference type="InterPro" id="IPR024584">
    <property type="entry name" value="Tuberin_N"/>
</dbReference>
<dbReference type="InterPro" id="IPR000331">
    <property type="entry name" value="Rap/Ran_GAP_dom"/>
</dbReference>
<dbReference type="PANTHER" id="PTHR10063:SF0">
    <property type="entry name" value="TUBERIN"/>
    <property type="match status" value="1"/>
</dbReference>
<proteinExistence type="predicted"/>
<evidence type="ECO:0000256" key="2">
    <source>
        <dbReference type="SAM" id="MobiDB-lite"/>
    </source>
</evidence>
<feature type="region of interest" description="Disordered" evidence="2">
    <location>
        <begin position="1248"/>
        <end position="1268"/>
    </location>
</feature>
<evidence type="ECO:0000259" key="3">
    <source>
        <dbReference type="PROSITE" id="PS50085"/>
    </source>
</evidence>
<feature type="region of interest" description="Disordered" evidence="2">
    <location>
        <begin position="505"/>
        <end position="524"/>
    </location>
</feature>
<evidence type="ECO:0000256" key="1">
    <source>
        <dbReference type="ARBA" id="ARBA00022468"/>
    </source>
</evidence>
<dbReference type="Pfam" id="PF02145">
    <property type="entry name" value="Rap_GAP"/>
    <property type="match status" value="1"/>
</dbReference>
<dbReference type="InterPro" id="IPR027107">
    <property type="entry name" value="Tuberin/Ral-act_asu"/>
</dbReference>
<dbReference type="Gene3D" id="3.40.50.11210">
    <property type="entry name" value="Rap/Ran-GAP"/>
    <property type="match status" value="1"/>
</dbReference>
<feature type="region of interest" description="Disordered" evidence="2">
    <location>
        <begin position="1541"/>
        <end position="1571"/>
    </location>
</feature>
<dbReference type="PANTHER" id="PTHR10063">
    <property type="entry name" value="TUBERIN"/>
    <property type="match status" value="1"/>
</dbReference>
<organism evidence="4 5">
    <name type="scientific">Daldinia eschscholtzii</name>
    <dbReference type="NCBI Taxonomy" id="292717"/>
    <lineage>
        <taxon>Eukaryota</taxon>
        <taxon>Fungi</taxon>
        <taxon>Dikarya</taxon>
        <taxon>Ascomycota</taxon>
        <taxon>Pezizomycotina</taxon>
        <taxon>Sordariomycetes</taxon>
        <taxon>Xylariomycetidae</taxon>
        <taxon>Xylariales</taxon>
        <taxon>Hypoxylaceae</taxon>
        <taxon>Daldinia</taxon>
    </lineage>
</organism>
<feature type="compositionally biased region" description="Polar residues" evidence="2">
    <location>
        <begin position="812"/>
        <end position="823"/>
    </location>
</feature>
<dbReference type="SUPFAM" id="SSF111347">
    <property type="entry name" value="Rap/Ran-GAP"/>
    <property type="match status" value="1"/>
</dbReference>
<evidence type="ECO:0000313" key="5">
    <source>
        <dbReference type="Proteomes" id="UP001369815"/>
    </source>
</evidence>
<dbReference type="Pfam" id="PF03542">
    <property type="entry name" value="Tuberin"/>
    <property type="match status" value="1"/>
</dbReference>
<keyword evidence="1" id="KW-0343">GTPase activation</keyword>